<dbReference type="Pfam" id="PF00313">
    <property type="entry name" value="CSD"/>
    <property type="match status" value="1"/>
</dbReference>
<keyword evidence="2" id="KW-0963">Cytoplasm</keyword>
<dbReference type="Gene3D" id="2.40.50.140">
    <property type="entry name" value="Nucleic acid-binding proteins"/>
    <property type="match status" value="1"/>
</dbReference>
<dbReference type="EMBL" id="UINC01001016">
    <property type="protein sequence ID" value="SUZ67575.1"/>
    <property type="molecule type" value="Genomic_DNA"/>
</dbReference>
<dbReference type="InterPro" id="IPR050181">
    <property type="entry name" value="Cold_shock_domain"/>
</dbReference>
<dbReference type="InterPro" id="IPR012156">
    <property type="entry name" value="Cold_shock_CspA"/>
</dbReference>
<dbReference type="InterPro" id="IPR002059">
    <property type="entry name" value="CSP_DNA-bd"/>
</dbReference>
<protein>
    <recommendedName>
        <fullName evidence="3">CSD domain-containing protein</fullName>
    </recommendedName>
</protein>
<dbReference type="PRINTS" id="PR00050">
    <property type="entry name" value="COLDSHOCK"/>
</dbReference>
<dbReference type="AlphaFoldDB" id="A0A381PKL7"/>
<evidence type="ECO:0000256" key="1">
    <source>
        <dbReference type="ARBA" id="ARBA00004496"/>
    </source>
</evidence>
<dbReference type="SMART" id="SM00357">
    <property type="entry name" value="CSP"/>
    <property type="match status" value="1"/>
</dbReference>
<dbReference type="InterPro" id="IPR012340">
    <property type="entry name" value="NA-bd_OB-fold"/>
</dbReference>
<name>A0A381PKL7_9ZZZZ</name>
<comment type="subcellular location">
    <subcellularLocation>
        <location evidence="1">Cytoplasm</location>
    </subcellularLocation>
</comment>
<organism evidence="4">
    <name type="scientific">marine metagenome</name>
    <dbReference type="NCBI Taxonomy" id="408172"/>
    <lineage>
        <taxon>unclassified sequences</taxon>
        <taxon>metagenomes</taxon>
        <taxon>ecological metagenomes</taxon>
    </lineage>
</organism>
<dbReference type="InterPro" id="IPR011129">
    <property type="entry name" value="CSD"/>
</dbReference>
<dbReference type="PANTHER" id="PTHR11544">
    <property type="entry name" value="COLD SHOCK DOMAIN CONTAINING PROTEINS"/>
    <property type="match status" value="1"/>
</dbReference>
<evidence type="ECO:0000256" key="2">
    <source>
        <dbReference type="ARBA" id="ARBA00022490"/>
    </source>
</evidence>
<proteinExistence type="predicted"/>
<evidence type="ECO:0000313" key="4">
    <source>
        <dbReference type="EMBL" id="SUZ67575.1"/>
    </source>
</evidence>
<sequence length="68" mass="7327">MAEGTVKWFNDSKGFGFITPDEGEKDCFVHYSAIQGDGFKSLAEGDRVEFEVGEGPKGPAAENVTRLG</sequence>
<dbReference type="PROSITE" id="PS51857">
    <property type="entry name" value="CSD_2"/>
    <property type="match status" value="1"/>
</dbReference>
<dbReference type="SUPFAM" id="SSF50249">
    <property type="entry name" value="Nucleic acid-binding proteins"/>
    <property type="match status" value="1"/>
</dbReference>
<dbReference type="CDD" id="cd04458">
    <property type="entry name" value="CSP_CDS"/>
    <property type="match status" value="1"/>
</dbReference>
<dbReference type="GO" id="GO:0003676">
    <property type="term" value="F:nucleic acid binding"/>
    <property type="evidence" value="ECO:0007669"/>
    <property type="project" value="InterPro"/>
</dbReference>
<dbReference type="GO" id="GO:0005737">
    <property type="term" value="C:cytoplasm"/>
    <property type="evidence" value="ECO:0007669"/>
    <property type="project" value="UniProtKB-SubCell"/>
</dbReference>
<dbReference type="FunFam" id="2.40.50.140:FF:000006">
    <property type="entry name" value="Cold shock protein CspC"/>
    <property type="match status" value="1"/>
</dbReference>
<gene>
    <name evidence="4" type="ORF">METZ01_LOCUS20429</name>
</gene>
<feature type="domain" description="CSD" evidence="3">
    <location>
        <begin position="1"/>
        <end position="66"/>
    </location>
</feature>
<reference evidence="4" key="1">
    <citation type="submission" date="2018-05" db="EMBL/GenBank/DDBJ databases">
        <authorList>
            <person name="Lanie J.A."/>
            <person name="Ng W.-L."/>
            <person name="Kazmierczak K.M."/>
            <person name="Andrzejewski T.M."/>
            <person name="Davidsen T.M."/>
            <person name="Wayne K.J."/>
            <person name="Tettelin H."/>
            <person name="Glass J.I."/>
            <person name="Rusch D."/>
            <person name="Podicherti R."/>
            <person name="Tsui H.-C.T."/>
            <person name="Winkler M.E."/>
        </authorList>
    </citation>
    <scope>NUCLEOTIDE SEQUENCE</scope>
</reference>
<evidence type="ECO:0000259" key="3">
    <source>
        <dbReference type="PROSITE" id="PS51857"/>
    </source>
</evidence>
<accession>A0A381PKL7</accession>
<dbReference type="PIRSF" id="PIRSF002599">
    <property type="entry name" value="Cold_shock_A"/>
    <property type="match status" value="1"/>
</dbReference>